<reference evidence="1 2" key="1">
    <citation type="submission" date="2023-02" db="EMBL/GenBank/DDBJ databases">
        <title>LHISI_Scaffold_Assembly.</title>
        <authorList>
            <person name="Stuart O.P."/>
            <person name="Cleave R."/>
            <person name="Magrath M.J.L."/>
            <person name="Mikheyev A.S."/>
        </authorList>
    </citation>
    <scope>NUCLEOTIDE SEQUENCE [LARGE SCALE GENOMIC DNA]</scope>
    <source>
        <strain evidence="1">Daus_M_001</strain>
        <tissue evidence="1">Leg muscle</tissue>
    </source>
</reference>
<sequence length="236" mass="26301">MANVVGKFGFIPIVTYDQSKNHGLNHLVMEDVLSLKLRPMDAEIGTTYHWTWMTGTKSSEEPHTGWCGFMEIASGKGSYEKAAMIPLPFVNLHLLTPPQLTPVFISRLKKARSGNKIRDIVSQADKTDELSKVIVRLGEFHLLMSYMGEVVKIMGGSVMGELSGELFSKNASITSSFTVSGSYRSFDFGVEKDFLSVLTTKISGEFTRCYICPPTKNIFKPKSSTLKTLEERRNKS</sequence>
<accession>A0ABQ9GUQ9</accession>
<organism evidence="1 2">
    <name type="scientific">Dryococelus australis</name>
    <dbReference type="NCBI Taxonomy" id="614101"/>
    <lineage>
        <taxon>Eukaryota</taxon>
        <taxon>Metazoa</taxon>
        <taxon>Ecdysozoa</taxon>
        <taxon>Arthropoda</taxon>
        <taxon>Hexapoda</taxon>
        <taxon>Insecta</taxon>
        <taxon>Pterygota</taxon>
        <taxon>Neoptera</taxon>
        <taxon>Polyneoptera</taxon>
        <taxon>Phasmatodea</taxon>
        <taxon>Verophasmatodea</taxon>
        <taxon>Anareolatae</taxon>
        <taxon>Phasmatidae</taxon>
        <taxon>Eurycanthinae</taxon>
        <taxon>Dryococelus</taxon>
    </lineage>
</organism>
<comment type="caution">
    <text evidence="1">The sequence shown here is derived from an EMBL/GenBank/DDBJ whole genome shotgun (WGS) entry which is preliminary data.</text>
</comment>
<keyword evidence="2" id="KW-1185">Reference proteome</keyword>
<name>A0ABQ9GUQ9_9NEOP</name>
<gene>
    <name evidence="1" type="ORF">PR048_023659</name>
</gene>
<dbReference type="EMBL" id="JARBHB010000009">
    <property type="protein sequence ID" value="KAJ8875760.1"/>
    <property type="molecule type" value="Genomic_DNA"/>
</dbReference>
<protein>
    <submittedName>
        <fullName evidence="1">Uncharacterized protein</fullName>
    </submittedName>
</protein>
<evidence type="ECO:0000313" key="1">
    <source>
        <dbReference type="EMBL" id="KAJ8875760.1"/>
    </source>
</evidence>
<dbReference type="Proteomes" id="UP001159363">
    <property type="component" value="Chromosome 8"/>
</dbReference>
<evidence type="ECO:0000313" key="2">
    <source>
        <dbReference type="Proteomes" id="UP001159363"/>
    </source>
</evidence>
<proteinExistence type="predicted"/>